<dbReference type="Pfam" id="PF00106">
    <property type="entry name" value="adh_short"/>
    <property type="match status" value="1"/>
</dbReference>
<evidence type="ECO:0000256" key="3">
    <source>
        <dbReference type="ARBA" id="ARBA00023002"/>
    </source>
</evidence>
<dbReference type="Proteomes" id="UP000094385">
    <property type="component" value="Unassembled WGS sequence"/>
</dbReference>
<dbReference type="InterPro" id="IPR036291">
    <property type="entry name" value="NAD(P)-bd_dom_sf"/>
</dbReference>
<reference evidence="4 5" key="1">
    <citation type="journal article" date="2016" name="Proc. Natl. Acad. Sci. U.S.A.">
        <title>Comparative genomics of biotechnologically important yeasts.</title>
        <authorList>
            <person name="Riley R."/>
            <person name="Haridas S."/>
            <person name="Wolfe K.H."/>
            <person name="Lopes M.R."/>
            <person name="Hittinger C.T."/>
            <person name="Goeker M."/>
            <person name="Salamov A.A."/>
            <person name="Wisecaver J.H."/>
            <person name="Long T.M."/>
            <person name="Calvey C.H."/>
            <person name="Aerts A.L."/>
            <person name="Barry K.W."/>
            <person name="Choi C."/>
            <person name="Clum A."/>
            <person name="Coughlan A.Y."/>
            <person name="Deshpande S."/>
            <person name="Douglass A.P."/>
            <person name="Hanson S.J."/>
            <person name="Klenk H.-P."/>
            <person name="LaButti K.M."/>
            <person name="Lapidus A."/>
            <person name="Lindquist E.A."/>
            <person name="Lipzen A.M."/>
            <person name="Meier-Kolthoff J.P."/>
            <person name="Ohm R.A."/>
            <person name="Otillar R.P."/>
            <person name="Pangilinan J.L."/>
            <person name="Peng Y."/>
            <person name="Rokas A."/>
            <person name="Rosa C.A."/>
            <person name="Scheuner C."/>
            <person name="Sibirny A.A."/>
            <person name="Slot J.C."/>
            <person name="Stielow J.B."/>
            <person name="Sun H."/>
            <person name="Kurtzman C.P."/>
            <person name="Blackwell M."/>
            <person name="Grigoriev I.V."/>
            <person name="Jeffries T.W."/>
        </authorList>
    </citation>
    <scope>NUCLEOTIDE SEQUENCE [LARGE SCALE GENOMIC DNA]</scope>
    <source>
        <strain evidence="4 5">NRRL Y-11557</strain>
    </source>
</reference>
<organism evidence="4 5">
    <name type="scientific">Lipomyces starkeyi NRRL Y-11557</name>
    <dbReference type="NCBI Taxonomy" id="675824"/>
    <lineage>
        <taxon>Eukaryota</taxon>
        <taxon>Fungi</taxon>
        <taxon>Dikarya</taxon>
        <taxon>Ascomycota</taxon>
        <taxon>Saccharomycotina</taxon>
        <taxon>Lipomycetes</taxon>
        <taxon>Lipomycetales</taxon>
        <taxon>Lipomycetaceae</taxon>
        <taxon>Lipomyces</taxon>
    </lineage>
</organism>
<proteinExistence type="inferred from homology"/>
<dbReference type="Gene3D" id="3.40.50.720">
    <property type="entry name" value="NAD(P)-binding Rossmann-like Domain"/>
    <property type="match status" value="1"/>
</dbReference>
<comment type="similarity">
    <text evidence="1">Belongs to the short-chain dehydrogenases/reductases (SDR) family.</text>
</comment>
<evidence type="ECO:0000313" key="4">
    <source>
        <dbReference type="EMBL" id="ODQ71448.1"/>
    </source>
</evidence>
<protein>
    <recommendedName>
        <fullName evidence="6">3-beta hydroxysteroid dehydrogenase/isomerase domain-containing protein</fullName>
    </recommendedName>
</protein>
<evidence type="ECO:0000256" key="2">
    <source>
        <dbReference type="ARBA" id="ARBA00022857"/>
    </source>
</evidence>
<evidence type="ECO:0008006" key="6">
    <source>
        <dbReference type="Google" id="ProtNLM"/>
    </source>
</evidence>
<dbReference type="EMBL" id="KV454297">
    <property type="protein sequence ID" value="ODQ71448.1"/>
    <property type="molecule type" value="Genomic_DNA"/>
</dbReference>
<accession>A0A1E3Q1L8</accession>
<evidence type="ECO:0000313" key="5">
    <source>
        <dbReference type="Proteomes" id="UP000094385"/>
    </source>
</evidence>
<name>A0A1E3Q1L8_LIPST</name>
<dbReference type="SUPFAM" id="SSF51735">
    <property type="entry name" value="NAD(P)-binding Rossmann-fold domains"/>
    <property type="match status" value="1"/>
</dbReference>
<dbReference type="OrthoDB" id="5371740at2759"/>
<keyword evidence="2" id="KW-0521">NADP</keyword>
<keyword evidence="3" id="KW-0560">Oxidoreductase</keyword>
<dbReference type="InterPro" id="IPR002347">
    <property type="entry name" value="SDR_fam"/>
</dbReference>
<dbReference type="STRING" id="675824.A0A1E3Q1L8"/>
<dbReference type="PROSITE" id="PS00061">
    <property type="entry name" value="ADH_SHORT"/>
    <property type="match status" value="1"/>
</dbReference>
<gene>
    <name evidence="4" type="ORF">LIPSTDRAFT_73121</name>
</gene>
<dbReference type="AlphaFoldDB" id="A0A1E3Q1L8"/>
<dbReference type="GO" id="GO:0016491">
    <property type="term" value="F:oxidoreductase activity"/>
    <property type="evidence" value="ECO:0007669"/>
    <property type="project" value="UniProtKB-KW"/>
</dbReference>
<evidence type="ECO:0000256" key="1">
    <source>
        <dbReference type="ARBA" id="ARBA00006484"/>
    </source>
</evidence>
<dbReference type="PANTHER" id="PTHR43180:SF31">
    <property type="entry name" value="CHAIN DEHYDROGENASE_REDUCTASE, PUTATIVE (AFU_ORTHOLOGUE AFUA_2G16570)-RELATED"/>
    <property type="match status" value="1"/>
</dbReference>
<dbReference type="InterPro" id="IPR020904">
    <property type="entry name" value="Sc_DH/Rdtase_CS"/>
</dbReference>
<dbReference type="PANTHER" id="PTHR43180">
    <property type="entry name" value="3-OXOACYL-(ACYL-CARRIER-PROTEIN) REDUCTASE (AFU_ORTHOLOGUE AFUA_6G11210)"/>
    <property type="match status" value="1"/>
</dbReference>
<sequence length="273" mass="30736">MDGYRHTGPVNCDVDFDLSAISRERQLLVNVCIGDRDVARGKKLAAELHGRTKFIECDTPKWDDQVRLFPNAGIIRQDDVFLYSGEYQEPEKPDLSTIDVNINGTLYTVKLSLHYVVKQNGQKLSSTQDDTCFVLIGSGAAFLDCLRIPQYSAAKWAIRGIMHSLRRTAYYYGSRVNIISPWYVKTKIMSEKAFAHVAEVGVQFAEAEDASRCLLRILSDASINGHSFFIAARKWASRGYMDLDLDDYPGNALIQEMQEDQMKSAPVSMGLFI</sequence>
<keyword evidence="5" id="KW-1185">Reference proteome</keyword>